<evidence type="ECO:0000313" key="2">
    <source>
        <dbReference type="EMBL" id="JAD46013.1"/>
    </source>
</evidence>
<reference evidence="2" key="2">
    <citation type="journal article" date="2015" name="Data Brief">
        <title>Shoot transcriptome of the giant reed, Arundo donax.</title>
        <authorList>
            <person name="Barrero R.A."/>
            <person name="Guerrero F.D."/>
            <person name="Moolhuijzen P."/>
            <person name="Goolsby J.A."/>
            <person name="Tidwell J."/>
            <person name="Bellgard S.E."/>
            <person name="Bellgard M.I."/>
        </authorList>
    </citation>
    <scope>NUCLEOTIDE SEQUENCE</scope>
    <source>
        <tissue evidence="2">Shoot tissue taken approximately 20 cm above the soil surface</tissue>
    </source>
</reference>
<name>A0A0A9A7T3_ARUDO</name>
<feature type="region of interest" description="Disordered" evidence="1">
    <location>
        <begin position="1"/>
        <end position="40"/>
    </location>
</feature>
<protein>
    <submittedName>
        <fullName evidence="2">Uncharacterized protein</fullName>
    </submittedName>
</protein>
<reference evidence="2" key="1">
    <citation type="submission" date="2014-09" db="EMBL/GenBank/DDBJ databases">
        <authorList>
            <person name="Magalhaes I.L.F."/>
            <person name="Oliveira U."/>
            <person name="Santos F.R."/>
            <person name="Vidigal T.H.D.A."/>
            <person name="Brescovit A.D."/>
            <person name="Santos A.J."/>
        </authorList>
    </citation>
    <scope>NUCLEOTIDE SEQUENCE</scope>
    <source>
        <tissue evidence="2">Shoot tissue taken approximately 20 cm above the soil surface</tissue>
    </source>
</reference>
<dbReference type="EMBL" id="GBRH01251882">
    <property type="protein sequence ID" value="JAD46013.1"/>
    <property type="molecule type" value="Transcribed_RNA"/>
</dbReference>
<organism evidence="2">
    <name type="scientific">Arundo donax</name>
    <name type="common">Giant reed</name>
    <name type="synonym">Donax arundinaceus</name>
    <dbReference type="NCBI Taxonomy" id="35708"/>
    <lineage>
        <taxon>Eukaryota</taxon>
        <taxon>Viridiplantae</taxon>
        <taxon>Streptophyta</taxon>
        <taxon>Embryophyta</taxon>
        <taxon>Tracheophyta</taxon>
        <taxon>Spermatophyta</taxon>
        <taxon>Magnoliopsida</taxon>
        <taxon>Liliopsida</taxon>
        <taxon>Poales</taxon>
        <taxon>Poaceae</taxon>
        <taxon>PACMAD clade</taxon>
        <taxon>Arundinoideae</taxon>
        <taxon>Arundineae</taxon>
        <taxon>Arundo</taxon>
    </lineage>
</organism>
<sequence>MARRSTTPPRHLARACLRSRRTPKPRPGAASPRRWPPPPG</sequence>
<feature type="compositionally biased region" description="Basic residues" evidence="1">
    <location>
        <begin position="11"/>
        <end position="24"/>
    </location>
</feature>
<proteinExistence type="predicted"/>
<evidence type="ECO:0000256" key="1">
    <source>
        <dbReference type="SAM" id="MobiDB-lite"/>
    </source>
</evidence>
<dbReference type="AlphaFoldDB" id="A0A0A9A7T3"/>
<accession>A0A0A9A7T3</accession>